<dbReference type="Gene3D" id="2.60.40.60">
    <property type="entry name" value="Cadherins"/>
    <property type="match status" value="2"/>
</dbReference>
<feature type="domain" description="Cadherin" evidence="4">
    <location>
        <begin position="618"/>
        <end position="711"/>
    </location>
</feature>
<dbReference type="InterPro" id="IPR011049">
    <property type="entry name" value="Serralysin-like_metalloprot_C"/>
</dbReference>
<dbReference type="InterPro" id="IPR053211">
    <property type="entry name" value="DNA_repair-toleration"/>
</dbReference>
<evidence type="ECO:0000256" key="2">
    <source>
        <dbReference type="ARBA" id="ARBA00022729"/>
    </source>
</evidence>
<dbReference type="SMART" id="SM00369">
    <property type="entry name" value="LRR_TYP"/>
    <property type="match status" value="9"/>
</dbReference>
<dbReference type="SMART" id="SM00736">
    <property type="entry name" value="CADG"/>
    <property type="match status" value="2"/>
</dbReference>
<dbReference type="Pfam" id="PF00560">
    <property type="entry name" value="LRR_1"/>
    <property type="match status" value="3"/>
</dbReference>
<dbReference type="InterPro" id="IPR055414">
    <property type="entry name" value="LRR_R13L4/SHOC2-like"/>
</dbReference>
<dbReference type="SUPFAM" id="SSF52058">
    <property type="entry name" value="L domain-like"/>
    <property type="match status" value="3"/>
</dbReference>
<dbReference type="Pfam" id="PF23598">
    <property type="entry name" value="LRR_14"/>
    <property type="match status" value="2"/>
</dbReference>
<dbReference type="RefSeq" id="WP_353931255.1">
    <property type="nucleotide sequence ID" value="NZ_CP150886.1"/>
</dbReference>
<dbReference type="Gene3D" id="2.150.10.10">
    <property type="entry name" value="Serralysin-like metalloprotease, C-terminal"/>
    <property type="match status" value="2"/>
</dbReference>
<reference evidence="5 6" key="1">
    <citation type="submission" date="2024-04" db="EMBL/GenBank/DDBJ databases">
        <title>Okeanomitos corallinicola gen. &amp; sp. nov. (Nostocales, Cyanobacteria), a new toxic marine heterocyst-forming cyanobacterium from a coral reef.</title>
        <authorList>
            <person name="Li H."/>
            <person name="Li R."/>
            <person name="Kang J."/>
            <person name="Hii K.S."/>
            <person name="Mohamed H.F."/>
            <person name="Xu X."/>
            <person name="Luo Z."/>
        </authorList>
    </citation>
    <scope>NUCLEOTIDE SEQUENCE [LARGE SCALE GENOMIC DNA]</scope>
    <source>
        <strain evidence="5 6">TIOX110</strain>
    </source>
</reference>
<dbReference type="PROSITE" id="PS00330">
    <property type="entry name" value="HEMOLYSIN_CALCIUM"/>
    <property type="match status" value="1"/>
</dbReference>
<dbReference type="InterPro" id="IPR025592">
    <property type="entry name" value="DUF4347"/>
</dbReference>
<dbReference type="Gene3D" id="3.40.390.10">
    <property type="entry name" value="Collagenase (Catalytic Domain)"/>
    <property type="match status" value="1"/>
</dbReference>
<dbReference type="SUPFAM" id="SSF55486">
    <property type="entry name" value="Metalloproteases ('zincins'), catalytic domain"/>
    <property type="match status" value="1"/>
</dbReference>
<organism evidence="5 6">
    <name type="scientific">Okeanomitos corallinicola TIOX110</name>
    <dbReference type="NCBI Taxonomy" id="3133117"/>
    <lineage>
        <taxon>Bacteria</taxon>
        <taxon>Bacillati</taxon>
        <taxon>Cyanobacteriota</taxon>
        <taxon>Cyanophyceae</taxon>
        <taxon>Nostocales</taxon>
        <taxon>Aphanizomenonaceae</taxon>
        <taxon>Okeanomitos</taxon>
    </lineage>
</organism>
<dbReference type="Pfam" id="PF13855">
    <property type="entry name" value="LRR_8"/>
    <property type="match status" value="1"/>
</dbReference>
<dbReference type="InterPro" id="IPR003591">
    <property type="entry name" value="Leu-rich_rpt_typical-subtyp"/>
</dbReference>
<proteinExistence type="predicted"/>
<dbReference type="InterPro" id="IPR002126">
    <property type="entry name" value="Cadherin-like_dom"/>
</dbReference>
<dbReference type="EMBL" id="CP150886">
    <property type="protein sequence ID" value="WZB88347.1"/>
    <property type="molecule type" value="Genomic_DNA"/>
</dbReference>
<dbReference type="InterPro" id="IPR001343">
    <property type="entry name" value="Hemolysn_Ca-bd"/>
</dbReference>
<dbReference type="SUPFAM" id="SSF51120">
    <property type="entry name" value="beta-Roll"/>
    <property type="match status" value="3"/>
</dbReference>
<dbReference type="SMART" id="SM00365">
    <property type="entry name" value="LRR_SD22"/>
    <property type="match status" value="6"/>
</dbReference>
<dbReference type="InterPro" id="IPR058897">
    <property type="entry name" value="PAPPA_SD_C"/>
</dbReference>
<dbReference type="Pfam" id="PF25900">
    <property type="entry name" value="PAPPA"/>
    <property type="match status" value="1"/>
</dbReference>
<dbReference type="InterPro" id="IPR018511">
    <property type="entry name" value="Hemolysin-typ_Ca-bd_CS"/>
</dbReference>
<dbReference type="Pfam" id="PF14252">
    <property type="entry name" value="DUF4347"/>
    <property type="match status" value="1"/>
</dbReference>
<dbReference type="InterPro" id="IPR032675">
    <property type="entry name" value="LRR_dom_sf"/>
</dbReference>
<dbReference type="Gene3D" id="2.60.40.10">
    <property type="entry name" value="Immunoglobulins"/>
    <property type="match status" value="2"/>
</dbReference>
<dbReference type="InterPro" id="IPR015919">
    <property type="entry name" value="Cadherin-like_sf"/>
</dbReference>
<evidence type="ECO:0000256" key="3">
    <source>
        <dbReference type="ARBA" id="ARBA00022737"/>
    </source>
</evidence>
<evidence type="ECO:0000256" key="1">
    <source>
        <dbReference type="ARBA" id="ARBA00022614"/>
    </source>
</evidence>
<dbReference type="SMART" id="SM00112">
    <property type="entry name" value="CA"/>
    <property type="match status" value="2"/>
</dbReference>
<dbReference type="PROSITE" id="PS50268">
    <property type="entry name" value="CADHERIN_2"/>
    <property type="match status" value="2"/>
</dbReference>
<dbReference type="Gene3D" id="3.80.10.10">
    <property type="entry name" value="Ribonuclease Inhibitor"/>
    <property type="match status" value="3"/>
</dbReference>
<protein>
    <submittedName>
        <fullName evidence="5">DUF4347 domain-containing protein</fullName>
    </submittedName>
</protein>
<dbReference type="Pfam" id="PF00028">
    <property type="entry name" value="Cadherin"/>
    <property type="match status" value="2"/>
</dbReference>
<dbReference type="Pfam" id="PF13582">
    <property type="entry name" value="Reprolysin_3"/>
    <property type="match status" value="1"/>
</dbReference>
<dbReference type="Proteomes" id="UP001483337">
    <property type="component" value="Chromosome"/>
</dbReference>
<dbReference type="PRINTS" id="PR00205">
    <property type="entry name" value="CADHERIN"/>
</dbReference>
<dbReference type="InterPro" id="IPR024079">
    <property type="entry name" value="MetalloPept_cat_dom_sf"/>
</dbReference>
<dbReference type="CDD" id="cd11304">
    <property type="entry name" value="Cadherin_repeat"/>
    <property type="match status" value="2"/>
</dbReference>
<dbReference type="Pfam" id="PF00353">
    <property type="entry name" value="HemolysinCabind"/>
    <property type="match status" value="4"/>
</dbReference>
<dbReference type="InterPro" id="IPR013783">
    <property type="entry name" value="Ig-like_fold"/>
</dbReference>
<dbReference type="PROSITE" id="PS51450">
    <property type="entry name" value="LRR"/>
    <property type="match status" value="3"/>
</dbReference>
<evidence type="ECO:0000313" key="6">
    <source>
        <dbReference type="Proteomes" id="UP001483337"/>
    </source>
</evidence>
<evidence type="ECO:0000259" key="4">
    <source>
        <dbReference type="PROSITE" id="PS50268"/>
    </source>
</evidence>
<gene>
    <name evidence="5" type="ORF">WJM97_01195</name>
</gene>
<sequence length="2207" mass="238856">MSLNLHQTHKLFTQVTESVVTESQTILTELANQTDTEFFSILEPAFRDSFKTLDVFDLLFIDSTIENYATLLEGVLPNIKVFILDSHQDGITQISSKLSEYSQINTIHIVSHGSPGCLYLGNRQLNLENLSQYQEFLKDWKVDQILLYGCNVAAGDAGEKFISNLHKITGANISATTKPIGNKNLGGHWNLEISFPETTTINVPFKEKTLATYPGILISTNDAFKLHSKPDAQHTIYLDFDGHTTSGTYWNTSYASGNNITTPAYDSDGNPNSFSNIELQNIIDIWKRVAEAFSPFNINVTTELSSVSDLIKTNSSDTRWGIRAAIGGNDSDWYGGSAAGVAYINSFNYNTDTPAFVFQNSITRSAFSFAETIIHEVGHSLGLYHDGNSTNQYYPGHGSGSMAWTSIMGGGSQQFTQWSKGEYYDAKQWISNQPSNSLQDDLQIITTNNGFGYRIDDHGDTNATATALTGTNFSDFGIIEKNTDVDVFSFLTGTGNVSFNITPASQVFISNSGGYSYEELTSLGAKLDIWAGIYNAQGNLLYESNPTNSLSASFNNVFLNAGQYYLYIDGIGLGDPLSSTPTGYTDYGSLGQYSLTGTTATLPTNQAPTNITLSNNNIGENKPLNTIIGTFNTTDPDTGDTFTYSLVLGTGDTDNSLFAIVGNQLQTNTNFDYETQNSYSIQVRTTDQNGLSFEKELTINISDIDENTNLLSQYASRVIDFSSQYTSTSWSANQALGEPNTLSYGDRSTAWAPLSSNGTIEYLTVGFDTAVYATGVTIRETYGNGFVTKVEVLDLNNNYTEVWAGVDDSVQGTPVNFTVNVAQTDSLVYGVRITVDTNHSSSWEEIDAVQLHGTTAPLPTNQPPTDITLSNNIIGENATVGTIIGTLTSTDPDGDTNFTYTLINNTNGVFSINGNELIVNAALDYETQSSYTITIQTDDNNGGVYQEDFSINIQNQINQSDFEALVALYNNTGGENWTNNTGWNTLTNNNVGNWYGVTVQNDRVIGINLRNNNLIGTIPTEIGNLSNLQTLTFDLNQLSGTIPIEISNLSNLRYLQLSRNQLSGTIPIQISNLSNLRHLYLSSNQLSGTIPIEISNLSNLQSLSLGFNQLSGSIPTQISNFSNLQTLDLLSNQLSGSIPTQISNLSNLRHLYLSSNQLSGSIPTEIGNLSNLQTLWLHNNQLSGEIPTEIGNLSNLQRLYLNNNQLTGNIPTQLGDIQSLQYLLLQNNRLTGTIPDSINNRTWTSLNLENQPYVSQPIASQEIAENTVINLNLSNNFADLNNDIITYSATGLPTGLTINSNTGIISGQTTAGSYEITVTGTDNDGSIDTSFTLNVVGNTNPINQSDFEALVALYNSTGGENWRNKTGWNTLTNNNVGDWYGVTVENGRVVGIDLRFNNLIGTIPSELGNLDALETFNLGNNELNIRPLLLRFSNQLSGNIPTEIRNLYNLQYLDLSNTNVGGDIEEVIQTSDGLQYLDLSNTNVGGYVPREISNLRALQYLDLSSTNVDVDMSSLRGIGNIDFLQHLNLSSTNIYGYIPSDIGNLRALQYLDLSNTNIKGPIRTRYLTALQYLDLSNTNLGGNIEGNLTFLKYLDLSNTNTRIYRGFSREIGNFTALQYLDLNNTRIGQYIPPEIGNLRDLRYLDLGNNRLSGNIPTEIGNLSNLQRLYLHNNQLTGNIPTQLGDIQTLEYLLLQNNRLTGTIPDSINNRIWSELNLENPPYVSQTIATQEIKANTVTNLDLSNNFADLNNDTITYSATGLPTGLTINSNTGIISGQTTIEGNYNIRVTGTDNDGVVNTNFTLNVIPGNITYFGTDGNDIFTSGNGNDYLNGGLGADTISGGGGDDTYIVDNKNDVTIEEINQGNDTVESSITWTLANNVENLTLTGTSNIQGTGNNLDNIIIGNRGSNSLNGKAGADTMIGGLGNDKFYVDNIGDIIIENLNEGTDSVFTTESYTLADNLENLTLQGTSAIDGTGNNLNNRITGNNAANVISGGVGNDNLNGKAGADTMIGGLGNDKFYLDNSGDIIIENLNEGTDSVLSTATHTLADNLENLTLQGTSAIDGTGNNLNNRITGNNAANVISGGVGNDNLNGKAGADTMIGGLGNDKIYLGANDGAVDIVYYTFGDGTDTIYQFTRGVGGDRIQFTGIDNIDVVTSGSSTQLRVGDGIANNDGFASGNLLITLSGISGFTTANVSDNLLGADFFLS</sequence>
<keyword evidence="1" id="KW-0433">Leucine-rich repeat</keyword>
<accession>A0ABZ2UTA8</accession>
<dbReference type="PRINTS" id="PR00313">
    <property type="entry name" value="CABNDNGRPT"/>
</dbReference>
<dbReference type="Pfam" id="PF05345">
    <property type="entry name" value="He_PIG"/>
    <property type="match status" value="2"/>
</dbReference>
<dbReference type="PANTHER" id="PTHR48060">
    <property type="entry name" value="DNA DAMAGE-REPAIR/TOLERATION PROTEIN DRT100"/>
    <property type="match status" value="1"/>
</dbReference>
<dbReference type="PANTHER" id="PTHR48060:SF21">
    <property type="entry name" value="L DOMAIN-LIKE PROTEIN"/>
    <property type="match status" value="1"/>
</dbReference>
<dbReference type="InterPro" id="IPR001611">
    <property type="entry name" value="Leu-rich_rpt"/>
</dbReference>
<keyword evidence="3" id="KW-0677">Repeat</keyword>
<dbReference type="InterPro" id="IPR006644">
    <property type="entry name" value="Cadg"/>
</dbReference>
<name>A0ABZ2UTA8_9CYAN</name>
<evidence type="ECO:0000313" key="5">
    <source>
        <dbReference type="EMBL" id="WZB88347.1"/>
    </source>
</evidence>
<keyword evidence="6" id="KW-1185">Reference proteome</keyword>
<keyword evidence="2" id="KW-0732">Signal</keyword>
<dbReference type="SUPFAM" id="SSF49313">
    <property type="entry name" value="Cadherin-like"/>
    <property type="match status" value="4"/>
</dbReference>
<feature type="domain" description="Cadherin" evidence="4">
    <location>
        <begin position="874"/>
        <end position="941"/>
    </location>
</feature>